<dbReference type="GO" id="GO:0016020">
    <property type="term" value="C:membrane"/>
    <property type="evidence" value="ECO:0007669"/>
    <property type="project" value="UniProtKB-SubCell"/>
</dbReference>
<reference evidence="7" key="1">
    <citation type="journal article" date="2017" name="Mycologia">
        <title>Fusarium algeriense, sp. nov., a novel toxigenic crown rot pathogen of durum wheat from Algeria is nested in the Fusarium burgessii species complex.</title>
        <authorList>
            <person name="Laraba I."/>
            <person name="Keddad A."/>
            <person name="Boureghda H."/>
            <person name="Abdallah N."/>
            <person name="Vaughan M.M."/>
            <person name="Proctor R.H."/>
            <person name="Busman M."/>
            <person name="O'Donnell K."/>
        </authorList>
    </citation>
    <scope>NUCLEOTIDE SEQUENCE</scope>
    <source>
        <strain evidence="7">NRRL 25174</strain>
    </source>
</reference>
<dbReference type="Pfam" id="PF00324">
    <property type="entry name" value="AA_permease"/>
    <property type="match status" value="1"/>
</dbReference>
<dbReference type="PIRSF" id="PIRSF006060">
    <property type="entry name" value="AA_transporter"/>
    <property type="match status" value="1"/>
</dbReference>
<keyword evidence="2 5" id="KW-0812">Transmembrane</keyword>
<dbReference type="Gene3D" id="1.20.1740.10">
    <property type="entry name" value="Amino acid/polyamine transporter I"/>
    <property type="match status" value="1"/>
</dbReference>
<dbReference type="AlphaFoldDB" id="A0A9P5DXD2"/>
<accession>A0A9P5DXD2</accession>
<organism evidence="7 8">
    <name type="scientific">Fusarium beomiforme</name>
    <dbReference type="NCBI Taxonomy" id="44412"/>
    <lineage>
        <taxon>Eukaryota</taxon>
        <taxon>Fungi</taxon>
        <taxon>Dikarya</taxon>
        <taxon>Ascomycota</taxon>
        <taxon>Pezizomycotina</taxon>
        <taxon>Sordariomycetes</taxon>
        <taxon>Hypocreomycetidae</taxon>
        <taxon>Hypocreales</taxon>
        <taxon>Nectriaceae</taxon>
        <taxon>Fusarium</taxon>
        <taxon>Fusarium burgessii species complex</taxon>
    </lineage>
</organism>
<gene>
    <name evidence="7" type="ORF">FBEOM_7111</name>
</gene>
<feature type="transmembrane region" description="Helical" evidence="5">
    <location>
        <begin position="337"/>
        <end position="357"/>
    </location>
</feature>
<evidence type="ECO:0000256" key="1">
    <source>
        <dbReference type="ARBA" id="ARBA00004141"/>
    </source>
</evidence>
<feature type="transmembrane region" description="Helical" evidence="5">
    <location>
        <begin position="412"/>
        <end position="438"/>
    </location>
</feature>
<dbReference type="PANTHER" id="PTHR43341">
    <property type="entry name" value="AMINO ACID PERMEASE"/>
    <property type="match status" value="1"/>
</dbReference>
<dbReference type="GO" id="GO:0015171">
    <property type="term" value="F:amino acid transmembrane transporter activity"/>
    <property type="evidence" value="ECO:0007669"/>
    <property type="project" value="TreeGrafter"/>
</dbReference>
<feature type="transmembrane region" description="Helical" evidence="5">
    <location>
        <begin position="287"/>
        <end position="308"/>
    </location>
</feature>
<feature type="transmembrane region" description="Helical" evidence="5">
    <location>
        <begin position="495"/>
        <end position="514"/>
    </location>
</feature>
<evidence type="ECO:0000313" key="8">
    <source>
        <dbReference type="Proteomes" id="UP000730481"/>
    </source>
</evidence>
<comment type="caution">
    <text evidence="7">The sequence shown here is derived from an EMBL/GenBank/DDBJ whole genome shotgun (WGS) entry which is preliminary data.</text>
</comment>
<feature type="transmembrane region" description="Helical" evidence="5">
    <location>
        <begin position="169"/>
        <end position="186"/>
    </location>
</feature>
<dbReference type="InterPro" id="IPR004841">
    <property type="entry name" value="AA-permease/SLC12A_dom"/>
</dbReference>
<feature type="transmembrane region" description="Helical" evidence="5">
    <location>
        <begin position="198"/>
        <end position="219"/>
    </location>
</feature>
<evidence type="ECO:0000256" key="5">
    <source>
        <dbReference type="SAM" id="Phobius"/>
    </source>
</evidence>
<feature type="transmembrane region" description="Helical" evidence="5">
    <location>
        <begin position="386"/>
        <end position="406"/>
    </location>
</feature>
<dbReference type="PANTHER" id="PTHR43341:SF15">
    <property type="entry name" value="GENERAL AMINO ACID PERMEASE AGP2"/>
    <property type="match status" value="1"/>
</dbReference>
<keyword evidence="8" id="KW-1185">Reference proteome</keyword>
<dbReference type="Proteomes" id="UP000730481">
    <property type="component" value="Unassembled WGS sequence"/>
</dbReference>
<evidence type="ECO:0000313" key="7">
    <source>
        <dbReference type="EMBL" id="KAF4338935.1"/>
    </source>
</evidence>
<feature type="domain" description="Amino acid permease/ SLC12A" evidence="6">
    <location>
        <begin position="60"/>
        <end position="520"/>
    </location>
</feature>
<feature type="transmembrane region" description="Helical" evidence="5">
    <location>
        <begin position="63"/>
        <end position="83"/>
    </location>
</feature>
<feature type="transmembrane region" description="Helical" evidence="5">
    <location>
        <begin position="89"/>
        <end position="116"/>
    </location>
</feature>
<keyword evidence="3 5" id="KW-1133">Transmembrane helix</keyword>
<proteinExistence type="predicted"/>
<dbReference type="OrthoDB" id="10062876at2759"/>
<sequence>MDPSSLTHETSKKDGNVDRVASIDIGRVSTTKGGIPELEGDALAAAILDSVNHRRLNPRHIQLTAFAGSIGAALFVAIGSGVLSGPLCLLLAFIFWVTVVFSVAQCQMEIVTLFPLDGSFIRLAGRMVDPALGVAVGWNHFFAQTSYVIFEATIINTLVEYWGYDQSPAILITVSLVFYLAINVWRADLFGEAEFWLALFKVILAAGLILYTFVVMLGGNPLHDRFGFRYWKDPGVWAGDDTGSRLQSFINAVNVAGFVMGGPEYISMIAGEARDPRRTVPRAFKTIIHRLMIFFIGGCLCVGILVPYNDKTLTGGADTYSGASPYVISMERLQIPVLPSIVTAVLITTIVSGGNAYTFNASRSLHALALEGQAPKFLQRLNKNGVPYVAVIVVMTLGCLAFLALGSTSAKVLNWILNFCTAATMLNWTVMAITWIRFNAAMKAQDIDRKIFLPVRSRYQPYAGYWAFCSAEVNVPRVQGYAVFLKGHWSTATFIFNYGIIALAGSIGLSWKLFKKTRFHRASEVDLVSYHYFFDVLTEHYRHEREAAPQNLKDKILSKIF</sequence>
<dbReference type="EMBL" id="PVQB02000312">
    <property type="protein sequence ID" value="KAF4338935.1"/>
    <property type="molecule type" value="Genomic_DNA"/>
</dbReference>
<reference evidence="7" key="2">
    <citation type="submission" date="2020-02" db="EMBL/GenBank/DDBJ databases">
        <title>Identification and distribution of gene clusters putatively required for synthesis of sphingolipid metabolism inhibitors in phylogenetically diverse species of the filamentous fungus Fusarium.</title>
        <authorList>
            <person name="Kim H.-S."/>
            <person name="Busman M."/>
            <person name="Brown D.W."/>
            <person name="Divon H."/>
            <person name="Uhlig S."/>
            <person name="Proctor R.H."/>
        </authorList>
    </citation>
    <scope>NUCLEOTIDE SEQUENCE</scope>
    <source>
        <strain evidence="7">NRRL 25174</strain>
    </source>
</reference>
<evidence type="ECO:0000259" key="6">
    <source>
        <dbReference type="Pfam" id="PF00324"/>
    </source>
</evidence>
<evidence type="ECO:0000256" key="4">
    <source>
        <dbReference type="ARBA" id="ARBA00023136"/>
    </source>
</evidence>
<keyword evidence="4 5" id="KW-0472">Membrane</keyword>
<protein>
    <submittedName>
        <fullName evidence="7">Amino acid transporter</fullName>
    </submittedName>
</protein>
<dbReference type="InterPro" id="IPR050524">
    <property type="entry name" value="APC_YAT"/>
</dbReference>
<evidence type="ECO:0000256" key="3">
    <source>
        <dbReference type="ARBA" id="ARBA00022989"/>
    </source>
</evidence>
<evidence type="ECO:0000256" key="2">
    <source>
        <dbReference type="ARBA" id="ARBA00022692"/>
    </source>
</evidence>
<comment type="subcellular location">
    <subcellularLocation>
        <location evidence="1">Membrane</location>
        <topology evidence="1">Multi-pass membrane protein</topology>
    </subcellularLocation>
</comment>
<name>A0A9P5DXD2_9HYPO</name>